<name>A0A4U9UH61_9SPHI</name>
<organism evidence="1 2">
    <name type="scientific">Sphingobacterium thalpophilum</name>
    <dbReference type="NCBI Taxonomy" id="259"/>
    <lineage>
        <taxon>Bacteria</taxon>
        <taxon>Pseudomonadati</taxon>
        <taxon>Bacteroidota</taxon>
        <taxon>Sphingobacteriia</taxon>
        <taxon>Sphingobacteriales</taxon>
        <taxon>Sphingobacteriaceae</taxon>
        <taxon>Sphingobacterium</taxon>
    </lineage>
</organism>
<reference evidence="1 2" key="1">
    <citation type="submission" date="2019-05" db="EMBL/GenBank/DDBJ databases">
        <authorList>
            <consortium name="Pathogen Informatics"/>
        </authorList>
    </citation>
    <scope>NUCLEOTIDE SEQUENCE [LARGE SCALE GENOMIC DNA]</scope>
    <source>
        <strain evidence="1 2">NCTC11429</strain>
    </source>
</reference>
<accession>A0A4U9UH61</accession>
<dbReference type="AlphaFoldDB" id="A0A4U9UH61"/>
<evidence type="ECO:0000313" key="2">
    <source>
        <dbReference type="Proteomes" id="UP000308196"/>
    </source>
</evidence>
<proteinExistence type="predicted"/>
<dbReference type="Proteomes" id="UP000308196">
    <property type="component" value="Chromosome"/>
</dbReference>
<evidence type="ECO:0000313" key="1">
    <source>
        <dbReference type="EMBL" id="VTR32755.1"/>
    </source>
</evidence>
<protein>
    <submittedName>
        <fullName evidence="1">Uncharacterized protein</fullName>
    </submittedName>
</protein>
<dbReference type="STRING" id="1123265.GCA_000686625_03981"/>
<sequence>MLDYSAITKLVLRKRLSGNTADHSENLIQKHISKTARPVTNLYQNIALYQKMQSQHRK</sequence>
<dbReference type="KEGG" id="stha:NCTC11429_01063"/>
<gene>
    <name evidence="1" type="ORF">NCTC11429_01063</name>
</gene>
<dbReference type="EMBL" id="LR590484">
    <property type="protein sequence ID" value="VTR32755.1"/>
    <property type="molecule type" value="Genomic_DNA"/>
</dbReference>